<name>M0DB69_9EURY</name>
<dbReference type="InterPro" id="IPR058289">
    <property type="entry name" value="DUF7983"/>
</dbReference>
<gene>
    <name evidence="2" type="ORF">C472_15579</name>
</gene>
<reference evidence="2 3" key="1">
    <citation type="journal article" date="2014" name="PLoS Genet.">
        <title>Phylogenetically driven sequencing of extremely halophilic archaea reveals strategies for static and dynamic osmo-response.</title>
        <authorList>
            <person name="Becker E.A."/>
            <person name="Seitzer P.M."/>
            <person name="Tritt A."/>
            <person name="Larsen D."/>
            <person name="Krusor M."/>
            <person name="Yao A.I."/>
            <person name="Wu D."/>
            <person name="Madern D."/>
            <person name="Eisen J.A."/>
            <person name="Darling A.E."/>
            <person name="Facciotti M.T."/>
        </authorList>
    </citation>
    <scope>NUCLEOTIDE SEQUENCE [LARGE SCALE GENOMIC DNA]</scope>
    <source>
        <strain evidence="2 3">DSM 14210</strain>
    </source>
</reference>
<keyword evidence="1" id="KW-0175">Coiled coil</keyword>
<sequence length="64" mass="7397">MLIDHDCPLVVDISEDLKETRLQELKDRLAASEREEADVLRSEIEDLEDRIDELTSFHTGSEVQ</sequence>
<comment type="caution">
    <text evidence="2">The sequence shown here is derived from an EMBL/GenBank/DDBJ whole genome shotgun (WGS) entry which is preliminary data.</text>
</comment>
<dbReference type="AlphaFoldDB" id="M0DB69"/>
<dbReference type="Pfam" id="PF25943">
    <property type="entry name" value="DUF7983"/>
    <property type="match status" value="1"/>
</dbReference>
<dbReference type="PATRIC" id="fig|1227485.3.peg.3045"/>
<accession>M0DB69</accession>
<evidence type="ECO:0000256" key="1">
    <source>
        <dbReference type="SAM" id="Coils"/>
    </source>
</evidence>
<feature type="coiled-coil region" evidence="1">
    <location>
        <begin position="15"/>
        <end position="57"/>
    </location>
</feature>
<evidence type="ECO:0000313" key="3">
    <source>
        <dbReference type="Proteomes" id="UP000011523"/>
    </source>
</evidence>
<keyword evidence="3" id="KW-1185">Reference proteome</keyword>
<dbReference type="Proteomes" id="UP000011523">
    <property type="component" value="Unassembled WGS sequence"/>
</dbReference>
<evidence type="ECO:0000313" key="2">
    <source>
        <dbReference type="EMBL" id="ELZ32745.1"/>
    </source>
</evidence>
<protein>
    <submittedName>
        <fullName evidence="2">Uncharacterized protein</fullName>
    </submittedName>
</protein>
<proteinExistence type="predicted"/>
<dbReference type="EMBL" id="AOJD01000080">
    <property type="protein sequence ID" value="ELZ32745.1"/>
    <property type="molecule type" value="Genomic_DNA"/>
</dbReference>
<organism evidence="2 3">
    <name type="scientific">Halorubrum tebenquichense DSM 14210</name>
    <dbReference type="NCBI Taxonomy" id="1227485"/>
    <lineage>
        <taxon>Archaea</taxon>
        <taxon>Methanobacteriati</taxon>
        <taxon>Methanobacteriota</taxon>
        <taxon>Stenosarchaea group</taxon>
        <taxon>Halobacteria</taxon>
        <taxon>Halobacteriales</taxon>
        <taxon>Haloferacaceae</taxon>
        <taxon>Halorubrum</taxon>
    </lineage>
</organism>